<evidence type="ECO:0000256" key="2">
    <source>
        <dbReference type="SAM" id="Phobius"/>
    </source>
</evidence>
<protein>
    <submittedName>
        <fullName evidence="3">Uncharacterized protein</fullName>
    </submittedName>
</protein>
<gene>
    <name evidence="3" type="ORF">E2C01_025339</name>
</gene>
<reference evidence="3 4" key="1">
    <citation type="submission" date="2019-05" db="EMBL/GenBank/DDBJ databases">
        <title>Another draft genome of Portunus trituberculatus and its Hox gene families provides insights of decapod evolution.</title>
        <authorList>
            <person name="Jeong J.-H."/>
            <person name="Song I."/>
            <person name="Kim S."/>
            <person name="Choi T."/>
            <person name="Kim D."/>
            <person name="Ryu S."/>
            <person name="Kim W."/>
        </authorList>
    </citation>
    <scope>NUCLEOTIDE SEQUENCE [LARGE SCALE GENOMIC DNA]</scope>
    <source>
        <tissue evidence="3">Muscle</tissue>
    </source>
</reference>
<organism evidence="3 4">
    <name type="scientific">Portunus trituberculatus</name>
    <name type="common">Swimming crab</name>
    <name type="synonym">Neptunus trituberculatus</name>
    <dbReference type="NCBI Taxonomy" id="210409"/>
    <lineage>
        <taxon>Eukaryota</taxon>
        <taxon>Metazoa</taxon>
        <taxon>Ecdysozoa</taxon>
        <taxon>Arthropoda</taxon>
        <taxon>Crustacea</taxon>
        <taxon>Multicrustacea</taxon>
        <taxon>Malacostraca</taxon>
        <taxon>Eumalacostraca</taxon>
        <taxon>Eucarida</taxon>
        <taxon>Decapoda</taxon>
        <taxon>Pleocyemata</taxon>
        <taxon>Brachyura</taxon>
        <taxon>Eubrachyura</taxon>
        <taxon>Portunoidea</taxon>
        <taxon>Portunidae</taxon>
        <taxon>Portuninae</taxon>
        <taxon>Portunus</taxon>
    </lineage>
</organism>
<keyword evidence="2" id="KW-0472">Membrane</keyword>
<feature type="region of interest" description="Disordered" evidence="1">
    <location>
        <begin position="1"/>
        <end position="54"/>
    </location>
</feature>
<feature type="compositionally biased region" description="Polar residues" evidence="1">
    <location>
        <begin position="41"/>
        <end position="54"/>
    </location>
</feature>
<keyword evidence="4" id="KW-1185">Reference proteome</keyword>
<evidence type="ECO:0000313" key="4">
    <source>
        <dbReference type="Proteomes" id="UP000324222"/>
    </source>
</evidence>
<keyword evidence="2" id="KW-0812">Transmembrane</keyword>
<dbReference type="EMBL" id="VSRR010002549">
    <property type="protein sequence ID" value="MPC32036.1"/>
    <property type="molecule type" value="Genomic_DNA"/>
</dbReference>
<proteinExistence type="predicted"/>
<evidence type="ECO:0000313" key="3">
    <source>
        <dbReference type="EMBL" id="MPC32036.1"/>
    </source>
</evidence>
<accession>A0A5B7EFQ7</accession>
<dbReference type="OrthoDB" id="6378539at2759"/>
<dbReference type="Proteomes" id="UP000324222">
    <property type="component" value="Unassembled WGS sequence"/>
</dbReference>
<dbReference type="AlphaFoldDB" id="A0A5B7EFQ7"/>
<evidence type="ECO:0000256" key="1">
    <source>
        <dbReference type="SAM" id="MobiDB-lite"/>
    </source>
</evidence>
<feature type="transmembrane region" description="Helical" evidence="2">
    <location>
        <begin position="113"/>
        <end position="137"/>
    </location>
</feature>
<sequence>MQTGGNTEAGSWCRPGKLGSSRMSRSHTAPPHIPGYRNTPRCPSSSLLPGGRSNTSCFNKTRRSWRKCTQEIWITGIPALRHFPYLGRPNRNLPVSRKTQGGVAQRKRVQQPLLYIILTGILMILSVMMVITCLLVHHKKQLRRLNKEG</sequence>
<comment type="caution">
    <text evidence="3">The sequence shown here is derived from an EMBL/GenBank/DDBJ whole genome shotgun (WGS) entry which is preliminary data.</text>
</comment>
<keyword evidence="2" id="KW-1133">Transmembrane helix</keyword>
<name>A0A5B7EFQ7_PORTR</name>